<gene>
    <name evidence="2" type="ORF">LR48_Vigan07g173100</name>
</gene>
<feature type="compositionally biased region" description="Basic and acidic residues" evidence="1">
    <location>
        <begin position="183"/>
        <end position="219"/>
    </location>
</feature>
<evidence type="ECO:0000313" key="3">
    <source>
        <dbReference type="Proteomes" id="UP000053144"/>
    </source>
</evidence>
<proteinExistence type="predicted"/>
<protein>
    <recommendedName>
        <fullName evidence="4">Retrotransposon gag domain-containing protein</fullName>
    </recommendedName>
</protein>
<dbReference type="Proteomes" id="UP000053144">
    <property type="component" value="Chromosome 7"/>
</dbReference>
<evidence type="ECO:0008006" key="4">
    <source>
        <dbReference type="Google" id="ProtNLM"/>
    </source>
</evidence>
<dbReference type="Gramene" id="KOM48027">
    <property type="protein sequence ID" value="KOM48027"/>
    <property type="gene ID" value="LR48_Vigan07g173100"/>
</dbReference>
<accession>A0A0L9UZM5</accession>
<reference evidence="3" key="1">
    <citation type="journal article" date="2015" name="Proc. Natl. Acad. Sci. U.S.A.">
        <title>Genome sequencing of adzuki bean (Vigna angularis) provides insight into high starch and low fat accumulation and domestication.</title>
        <authorList>
            <person name="Yang K."/>
            <person name="Tian Z."/>
            <person name="Chen C."/>
            <person name="Luo L."/>
            <person name="Zhao B."/>
            <person name="Wang Z."/>
            <person name="Yu L."/>
            <person name="Li Y."/>
            <person name="Sun Y."/>
            <person name="Li W."/>
            <person name="Chen Y."/>
            <person name="Li Y."/>
            <person name="Zhang Y."/>
            <person name="Ai D."/>
            <person name="Zhao J."/>
            <person name="Shang C."/>
            <person name="Ma Y."/>
            <person name="Wu B."/>
            <person name="Wang M."/>
            <person name="Gao L."/>
            <person name="Sun D."/>
            <person name="Zhang P."/>
            <person name="Guo F."/>
            <person name="Wang W."/>
            <person name="Li Y."/>
            <person name="Wang J."/>
            <person name="Varshney R.K."/>
            <person name="Wang J."/>
            <person name="Ling H.Q."/>
            <person name="Wan P."/>
        </authorList>
    </citation>
    <scope>NUCLEOTIDE SEQUENCE</scope>
    <source>
        <strain evidence="3">cv. Jingnong 6</strain>
    </source>
</reference>
<evidence type="ECO:0000256" key="1">
    <source>
        <dbReference type="SAM" id="MobiDB-lite"/>
    </source>
</evidence>
<dbReference type="EMBL" id="CM003377">
    <property type="protein sequence ID" value="KOM48027.1"/>
    <property type="molecule type" value="Genomic_DNA"/>
</dbReference>
<feature type="region of interest" description="Disordered" evidence="1">
    <location>
        <begin position="183"/>
        <end position="227"/>
    </location>
</feature>
<dbReference type="AlphaFoldDB" id="A0A0L9UZM5"/>
<organism evidence="2 3">
    <name type="scientific">Phaseolus angularis</name>
    <name type="common">Azuki bean</name>
    <name type="synonym">Vigna angularis</name>
    <dbReference type="NCBI Taxonomy" id="3914"/>
    <lineage>
        <taxon>Eukaryota</taxon>
        <taxon>Viridiplantae</taxon>
        <taxon>Streptophyta</taxon>
        <taxon>Embryophyta</taxon>
        <taxon>Tracheophyta</taxon>
        <taxon>Spermatophyta</taxon>
        <taxon>Magnoliopsida</taxon>
        <taxon>eudicotyledons</taxon>
        <taxon>Gunneridae</taxon>
        <taxon>Pentapetalae</taxon>
        <taxon>rosids</taxon>
        <taxon>fabids</taxon>
        <taxon>Fabales</taxon>
        <taxon>Fabaceae</taxon>
        <taxon>Papilionoideae</taxon>
        <taxon>50 kb inversion clade</taxon>
        <taxon>NPAAA clade</taxon>
        <taxon>indigoferoid/millettioid clade</taxon>
        <taxon>Phaseoleae</taxon>
        <taxon>Vigna</taxon>
    </lineage>
</organism>
<name>A0A0L9UZM5_PHAAN</name>
<sequence length="262" mass="31603">MYEEIMITKRGIEMSELRNLFAQYMNNQNECEQKERRKDERYSQARKDISFFGKDISALTYLAWERKIDKTHPFLARDSESFALNIYLSRLEEHASEWWSHRQYSVKKGRKSSTHDWYELRACMRRNFVPPSAKRDLELMGHLIQEGKTFTKGLDGFSRREIEFKEKLEKLLDKRRKRDTRMREEELREKIEEEKRKREEEKRAEDERREKEKREKEHLLLMANSTPTIQREPKREVCVAVKLCGAESISDILFIWVASLGS</sequence>
<evidence type="ECO:0000313" key="2">
    <source>
        <dbReference type="EMBL" id="KOM48027.1"/>
    </source>
</evidence>